<evidence type="ECO:0000313" key="2">
    <source>
        <dbReference type="Proteomes" id="UP000565715"/>
    </source>
</evidence>
<dbReference type="EMBL" id="JAAXOO010000009">
    <property type="protein sequence ID" value="NKY37504.1"/>
    <property type="molecule type" value="Genomic_DNA"/>
</dbReference>
<protein>
    <submittedName>
        <fullName evidence="1">Uncharacterized protein</fullName>
    </submittedName>
</protein>
<proteinExistence type="predicted"/>
<sequence length="152" mass="16722">MTALAVPGCGFLFDRIEVIEDDSSVNAAFQRVLDSRMPARLGDVIAAAGLPLDSWDRMYTFHSPVDSDEVNSKLGTDAYWRGLPGDSDSAVQVFVKDGEAVGAYVDTYPRHSVGRDAYATPESAVTPVSEVEPDQFTREPTTVWYLEIEETR</sequence>
<accession>A0A846XVH5</accession>
<dbReference type="Proteomes" id="UP000565715">
    <property type="component" value="Unassembled WGS sequence"/>
</dbReference>
<keyword evidence="2" id="KW-1185">Reference proteome</keyword>
<evidence type="ECO:0000313" key="1">
    <source>
        <dbReference type="EMBL" id="NKY37504.1"/>
    </source>
</evidence>
<gene>
    <name evidence="1" type="ORF">HGA13_31215</name>
</gene>
<name>A0A846XVH5_9NOCA</name>
<comment type="caution">
    <text evidence="1">The sequence shown here is derived from an EMBL/GenBank/DDBJ whole genome shotgun (WGS) entry which is preliminary data.</text>
</comment>
<organism evidence="1 2">
    <name type="scientific">Nocardia speluncae</name>
    <dbReference type="NCBI Taxonomy" id="419477"/>
    <lineage>
        <taxon>Bacteria</taxon>
        <taxon>Bacillati</taxon>
        <taxon>Actinomycetota</taxon>
        <taxon>Actinomycetes</taxon>
        <taxon>Mycobacteriales</taxon>
        <taxon>Nocardiaceae</taxon>
        <taxon>Nocardia</taxon>
    </lineage>
</organism>
<dbReference type="RefSeq" id="WP_168443536.1">
    <property type="nucleotide sequence ID" value="NZ_JAAXOO010000009.1"/>
</dbReference>
<dbReference type="AlphaFoldDB" id="A0A846XVH5"/>
<reference evidence="1 2" key="1">
    <citation type="submission" date="2020-04" db="EMBL/GenBank/DDBJ databases">
        <title>MicrobeNet Type strains.</title>
        <authorList>
            <person name="Nicholson A.C."/>
        </authorList>
    </citation>
    <scope>NUCLEOTIDE SEQUENCE [LARGE SCALE GENOMIC DNA]</scope>
    <source>
        <strain evidence="1 2">DSM 45078</strain>
    </source>
</reference>